<dbReference type="SUPFAM" id="SSF53474">
    <property type="entry name" value="alpha/beta-Hydrolases"/>
    <property type="match status" value="1"/>
</dbReference>
<dbReference type="Pfam" id="PF06821">
    <property type="entry name" value="Ser_hydrolase"/>
    <property type="match status" value="1"/>
</dbReference>
<dbReference type="Proteomes" id="UP000339690">
    <property type="component" value="Chromosome"/>
</dbReference>
<proteinExistence type="predicted"/>
<dbReference type="GO" id="GO:0016787">
    <property type="term" value="F:hydrolase activity"/>
    <property type="evidence" value="ECO:0007669"/>
    <property type="project" value="UniProtKB-KW"/>
</dbReference>
<accession>A0A5Q2TE37</accession>
<dbReference type="InterPro" id="IPR029058">
    <property type="entry name" value="AB_hydrolase_fold"/>
</dbReference>
<name>A0A5Q2TE37_9BACI</name>
<organism evidence="1 2">
    <name type="scientific">Gracilibacillus salitolerans</name>
    <dbReference type="NCBI Taxonomy" id="2663022"/>
    <lineage>
        <taxon>Bacteria</taxon>
        <taxon>Bacillati</taxon>
        <taxon>Bacillota</taxon>
        <taxon>Bacilli</taxon>
        <taxon>Bacillales</taxon>
        <taxon>Bacillaceae</taxon>
        <taxon>Gracilibacillus</taxon>
    </lineage>
</organism>
<dbReference type="RefSeq" id="WP_153790063.1">
    <property type="nucleotide sequence ID" value="NZ_CP045915.1"/>
</dbReference>
<protein>
    <submittedName>
        <fullName evidence="1">Serine hydrolase family protein</fullName>
    </submittedName>
</protein>
<dbReference type="PANTHER" id="PTHR15394">
    <property type="entry name" value="SERINE HYDROLASE RBBP9"/>
    <property type="match status" value="1"/>
</dbReference>
<keyword evidence="2" id="KW-1185">Reference proteome</keyword>
<evidence type="ECO:0000313" key="2">
    <source>
        <dbReference type="Proteomes" id="UP000339690"/>
    </source>
</evidence>
<reference evidence="1 2" key="1">
    <citation type="submission" date="2019-11" db="EMBL/GenBank/DDBJ databases">
        <title>Gracilibacillus salitolerans sp. nov., a moderate halophile isolated from a saline soil in northwest China.</title>
        <authorList>
            <person name="Gan L."/>
        </authorList>
    </citation>
    <scope>NUCLEOTIDE SEQUENCE [LARGE SCALE GENOMIC DNA]</scope>
    <source>
        <strain evidence="1 2">SCU50</strain>
    </source>
</reference>
<dbReference type="PANTHER" id="PTHR15394:SF3">
    <property type="entry name" value="SERINE HYDROLASE RBBP9"/>
    <property type="match status" value="1"/>
</dbReference>
<dbReference type="Gene3D" id="3.40.50.1820">
    <property type="entry name" value="alpha/beta hydrolase"/>
    <property type="match status" value="1"/>
</dbReference>
<dbReference type="InterPro" id="IPR010662">
    <property type="entry name" value="RBBP9/YdeN"/>
</dbReference>
<dbReference type="AlphaFoldDB" id="A0A5Q2TE37"/>
<keyword evidence="1" id="KW-0378">Hydrolase</keyword>
<dbReference type="EMBL" id="CP045915">
    <property type="protein sequence ID" value="QGH32895.1"/>
    <property type="molecule type" value="Genomic_DNA"/>
</dbReference>
<sequence>MKKQILFVHSAGAQGLHQGSRDLIEYLLDQLGDTYHLISPMMPKPENPEYARWKNELTNIFSHLEGEIILIGHSLGGSVLLKYLSEMEVKPAISSLFLIASPYWGKDDDWQAEEFTLTENFTSNLPYIPNIYLYHSKDDKVVPVTHIHHYANEFPQAITRVLEREGHYFSDGIPDLITDIKE</sequence>
<gene>
    <name evidence="1" type="ORF">GI584_01980</name>
</gene>
<dbReference type="KEGG" id="grc:GI584_01980"/>
<evidence type="ECO:0000313" key="1">
    <source>
        <dbReference type="EMBL" id="QGH32895.1"/>
    </source>
</evidence>